<dbReference type="InterPro" id="IPR008769">
    <property type="entry name" value="PhaF_PhaI"/>
</dbReference>
<comment type="caution">
    <text evidence="2">The sequence shown here is derived from an EMBL/GenBank/DDBJ whole genome shotgun (WGS) entry which is preliminary data.</text>
</comment>
<name>A0A2T3J8P8_9GAMM</name>
<sequence length="241" mass="26068">MSIFKQTADESSKEKKLVRDAMVYNIWLAGLGAYAKSADEVNQLSGKGKSLFDELIERGRSVESNTKERVHTARSQTSVAIEERMHQMVQGFIGIDNERLDRVDDKIDQLTANIEALLVRQQEGKPAVKKTVAKEPANKAAKAPATRGKKPGVARRKAVAIAEEKKETLSGKAVVANSEVKQETVVAKAVVADSIADKPKTDAKSAVVKTELAKTESMNEKPEAGTTAGNQSVVTKPVEVN</sequence>
<dbReference type="Proteomes" id="UP000240987">
    <property type="component" value="Unassembled WGS sequence"/>
</dbReference>
<proteinExistence type="predicted"/>
<feature type="region of interest" description="Disordered" evidence="1">
    <location>
        <begin position="212"/>
        <end position="241"/>
    </location>
</feature>
<organism evidence="2 3">
    <name type="scientific">Photobacterium frigidiphilum</name>
    <dbReference type="NCBI Taxonomy" id="264736"/>
    <lineage>
        <taxon>Bacteria</taxon>
        <taxon>Pseudomonadati</taxon>
        <taxon>Pseudomonadota</taxon>
        <taxon>Gammaproteobacteria</taxon>
        <taxon>Vibrionales</taxon>
        <taxon>Vibrionaceae</taxon>
        <taxon>Photobacterium</taxon>
    </lineage>
</organism>
<reference evidence="2 3" key="1">
    <citation type="submission" date="2018-01" db="EMBL/GenBank/DDBJ databases">
        <title>Whole genome sequencing of Histamine producing bacteria.</title>
        <authorList>
            <person name="Butler K."/>
        </authorList>
    </citation>
    <scope>NUCLEOTIDE SEQUENCE [LARGE SCALE GENOMIC DNA]</scope>
    <source>
        <strain evidence="2 3">JCM 12947</strain>
    </source>
</reference>
<gene>
    <name evidence="2" type="ORF">C9J12_23860</name>
</gene>
<dbReference type="RefSeq" id="WP_107244991.1">
    <property type="nucleotide sequence ID" value="NZ_PYMJ01000035.1"/>
</dbReference>
<evidence type="ECO:0000256" key="1">
    <source>
        <dbReference type="SAM" id="MobiDB-lite"/>
    </source>
</evidence>
<evidence type="ECO:0008006" key="4">
    <source>
        <dbReference type="Google" id="ProtNLM"/>
    </source>
</evidence>
<dbReference type="AlphaFoldDB" id="A0A2T3J8P8"/>
<feature type="compositionally biased region" description="Basic and acidic residues" evidence="1">
    <location>
        <begin position="212"/>
        <end position="223"/>
    </location>
</feature>
<feature type="region of interest" description="Disordered" evidence="1">
    <location>
        <begin position="128"/>
        <end position="154"/>
    </location>
</feature>
<keyword evidence="3" id="KW-1185">Reference proteome</keyword>
<accession>A0A2T3J8P8</accession>
<dbReference type="EMBL" id="PYMJ01000035">
    <property type="protein sequence ID" value="PSU45123.1"/>
    <property type="molecule type" value="Genomic_DNA"/>
</dbReference>
<dbReference type="Pfam" id="PF05597">
    <property type="entry name" value="Phasin"/>
    <property type="match status" value="1"/>
</dbReference>
<dbReference type="OrthoDB" id="5801582at2"/>
<dbReference type="NCBIfam" id="NF047773">
    <property type="entry name" value="phas_rel_Lepto"/>
    <property type="match status" value="1"/>
</dbReference>
<evidence type="ECO:0000313" key="2">
    <source>
        <dbReference type="EMBL" id="PSU45123.1"/>
    </source>
</evidence>
<evidence type="ECO:0000313" key="3">
    <source>
        <dbReference type="Proteomes" id="UP000240987"/>
    </source>
</evidence>
<protein>
    <recommendedName>
        <fullName evidence="4">Poly(Hydroxyalkanoate) granule-associated protein</fullName>
    </recommendedName>
</protein>